<comment type="catalytic activity">
    <reaction evidence="13">
        <text>N(6)-dimethylallyladenosine(37) in tRNA + (sulfur carrier)-SH + AH2 + 2 S-adenosyl-L-methionine = 2-methylsulfanyl-N(6)-dimethylallyladenosine(37) in tRNA + (sulfur carrier)-H + 5'-deoxyadenosine + L-methionine + A + S-adenosyl-L-homocysteine + 2 H(+)</text>
        <dbReference type="Rhea" id="RHEA:37067"/>
        <dbReference type="Rhea" id="RHEA-COMP:10375"/>
        <dbReference type="Rhea" id="RHEA-COMP:10376"/>
        <dbReference type="Rhea" id="RHEA-COMP:14737"/>
        <dbReference type="Rhea" id="RHEA-COMP:14739"/>
        <dbReference type="ChEBI" id="CHEBI:13193"/>
        <dbReference type="ChEBI" id="CHEBI:15378"/>
        <dbReference type="ChEBI" id="CHEBI:17319"/>
        <dbReference type="ChEBI" id="CHEBI:17499"/>
        <dbReference type="ChEBI" id="CHEBI:29917"/>
        <dbReference type="ChEBI" id="CHEBI:57844"/>
        <dbReference type="ChEBI" id="CHEBI:57856"/>
        <dbReference type="ChEBI" id="CHEBI:59789"/>
        <dbReference type="ChEBI" id="CHEBI:64428"/>
        <dbReference type="ChEBI" id="CHEBI:74415"/>
        <dbReference type="ChEBI" id="CHEBI:74417"/>
        <dbReference type="EC" id="2.8.4.3"/>
    </reaction>
</comment>
<dbReference type="NCBIfam" id="TIGR01574">
    <property type="entry name" value="miaB-methiolase"/>
    <property type="match status" value="1"/>
</dbReference>
<dbReference type="AlphaFoldDB" id="A0A0B6WWY7"/>
<evidence type="ECO:0000256" key="4">
    <source>
        <dbReference type="ARBA" id="ARBA00022679"/>
    </source>
</evidence>
<evidence type="ECO:0000256" key="9">
    <source>
        <dbReference type="ARBA" id="ARBA00033765"/>
    </source>
</evidence>
<dbReference type="Gene3D" id="3.40.50.12160">
    <property type="entry name" value="Methylthiotransferase, N-terminal domain"/>
    <property type="match status" value="1"/>
</dbReference>
<sequence length="442" mass="50229">MKRVYIETFGCQMNVADTERAATRLRAAGYELTDREEEADVVLFNTCSVREKAAQKVFTRIGEVRRARRRPLIGVMGCVAQLEGEALFEEGVRLVVGTRATDRLPALLERIRGGERRAIDLGERREGEVWDVSPAERHSPYVAFVPIIEGCNKFCSYCIVPFSRGREKSRPAREILAEVEQLRALGYQEVHLLGQNVNSYRPRTESERAGLEAFPGATPFARLLRAVAATGMERIKFTTSFPRDFHPDIVAAIDEHENLCDWVHLPVQSGNDRVLRMMRRGYTRADYMARVEAIKRARRRIALTSDIIVGFPGETREEFEDTVSLVRECEFDGLYIFKYSVRPGTRAAALADDVSPEEKRERFLRLEEVQREIQRRIYRGYIGRELKVLVEGRSAKSLVDLTGHSTCNKVVNFAGGPELIGRVVRVRITEAKEHSLRGELVA</sequence>
<dbReference type="SFLD" id="SFLDG01082">
    <property type="entry name" value="B12-binding_domain_containing"/>
    <property type="match status" value="1"/>
</dbReference>
<dbReference type="GO" id="GO:0005829">
    <property type="term" value="C:cytosol"/>
    <property type="evidence" value="ECO:0007669"/>
    <property type="project" value="TreeGrafter"/>
</dbReference>
<comment type="function">
    <text evidence="1 13">Catalyzes the methylthiolation of N6-(dimethylallyl)adenosine (i(6)A), leading to the formation of 2-methylthio-N6-(dimethylallyl)adenosine (ms(2)i(6)A) at position 37 in tRNAs that read codons beginning with uridine.</text>
</comment>
<feature type="binding site" evidence="13">
    <location>
        <position position="155"/>
    </location>
    <ligand>
        <name>[4Fe-4S] cluster</name>
        <dbReference type="ChEBI" id="CHEBI:49883"/>
        <label>2</label>
        <note>4Fe-4S-S-AdoMet</note>
    </ligand>
</feature>
<evidence type="ECO:0000256" key="1">
    <source>
        <dbReference type="ARBA" id="ARBA00003234"/>
    </source>
</evidence>
<feature type="domain" description="MTTase N-terminal" evidence="15">
    <location>
        <begin position="2"/>
        <end position="113"/>
    </location>
</feature>
<comment type="subunit">
    <text evidence="13">Monomer.</text>
</comment>
<keyword evidence="8 13" id="KW-0411">Iron-sulfur</keyword>
<dbReference type="InterPro" id="IPR006463">
    <property type="entry name" value="MiaB_methiolase"/>
</dbReference>
<evidence type="ECO:0000256" key="7">
    <source>
        <dbReference type="ARBA" id="ARBA00023004"/>
    </source>
</evidence>
<dbReference type="SFLD" id="SFLDF00273">
    <property type="entry name" value="(dimethylallyl)adenosine_tRNA"/>
    <property type="match status" value="1"/>
</dbReference>
<evidence type="ECO:0000256" key="3">
    <source>
        <dbReference type="ARBA" id="ARBA00022490"/>
    </source>
</evidence>
<dbReference type="PANTHER" id="PTHR43020">
    <property type="entry name" value="CDK5 REGULATORY SUBUNIT-ASSOCIATED PROTEIN 1"/>
    <property type="match status" value="1"/>
</dbReference>
<feature type="domain" description="Radical SAM core" evidence="16">
    <location>
        <begin position="137"/>
        <end position="376"/>
    </location>
</feature>
<proteinExistence type="inferred from homology"/>
<keyword evidence="2 13" id="KW-0004">4Fe-4S</keyword>
<dbReference type="SUPFAM" id="SSF102114">
    <property type="entry name" value="Radical SAM enzymes"/>
    <property type="match status" value="1"/>
</dbReference>
<dbReference type="FunFam" id="3.80.30.20:FF:000001">
    <property type="entry name" value="tRNA-2-methylthio-N(6)-dimethylallyladenosine synthase 2"/>
    <property type="match status" value="1"/>
</dbReference>
<dbReference type="PROSITE" id="PS01278">
    <property type="entry name" value="MTTASE_RADICAL"/>
    <property type="match status" value="1"/>
</dbReference>
<organism evidence="17 18">
    <name type="scientific">Pyrinomonas methylaliphatogenes</name>
    <dbReference type="NCBI Taxonomy" id="454194"/>
    <lineage>
        <taxon>Bacteria</taxon>
        <taxon>Pseudomonadati</taxon>
        <taxon>Acidobacteriota</taxon>
        <taxon>Blastocatellia</taxon>
        <taxon>Blastocatellales</taxon>
        <taxon>Pyrinomonadaceae</taxon>
        <taxon>Pyrinomonas</taxon>
    </lineage>
</organism>
<keyword evidence="4 13" id="KW-0808">Transferase</keyword>
<dbReference type="FunFam" id="3.40.50.12160:FF:000003">
    <property type="entry name" value="CDK5 regulatory subunit-associated protein 1"/>
    <property type="match status" value="1"/>
</dbReference>
<evidence type="ECO:0000259" key="15">
    <source>
        <dbReference type="PROSITE" id="PS51449"/>
    </source>
</evidence>
<gene>
    <name evidence="13" type="primary">miaB</name>
    <name evidence="17" type="ORF">PYK22_00804</name>
</gene>
<dbReference type="NCBIfam" id="TIGR00089">
    <property type="entry name" value="MiaB/RimO family radical SAM methylthiotransferase"/>
    <property type="match status" value="1"/>
</dbReference>
<dbReference type="InterPro" id="IPR005839">
    <property type="entry name" value="Methylthiotransferase"/>
</dbReference>
<evidence type="ECO:0000313" key="18">
    <source>
        <dbReference type="Proteomes" id="UP000031518"/>
    </source>
</evidence>
<dbReference type="InterPro" id="IPR002792">
    <property type="entry name" value="TRAM_dom"/>
</dbReference>
<keyword evidence="7 13" id="KW-0408">Iron</keyword>
<dbReference type="PANTHER" id="PTHR43020:SF2">
    <property type="entry name" value="MITOCHONDRIAL TRNA METHYLTHIOTRANSFERASE CDK5RAP1"/>
    <property type="match status" value="1"/>
</dbReference>
<dbReference type="HAMAP" id="MF_01864">
    <property type="entry name" value="tRNA_metthiotr_MiaB"/>
    <property type="match status" value="1"/>
</dbReference>
<dbReference type="GO" id="GO:0035597">
    <property type="term" value="F:tRNA-2-methylthio-N(6)-dimethylallyladenosine(37) synthase activity"/>
    <property type="evidence" value="ECO:0007669"/>
    <property type="project" value="UniProtKB-EC"/>
</dbReference>
<keyword evidence="18" id="KW-1185">Reference proteome</keyword>
<dbReference type="PROSITE" id="PS51449">
    <property type="entry name" value="MTTASE_N"/>
    <property type="match status" value="1"/>
</dbReference>
<evidence type="ECO:0000256" key="6">
    <source>
        <dbReference type="ARBA" id="ARBA00022723"/>
    </source>
</evidence>
<evidence type="ECO:0000256" key="12">
    <source>
        <dbReference type="ARBA" id="ARBA00081141"/>
    </source>
</evidence>
<dbReference type="EC" id="2.8.4.3" evidence="9 13"/>
<feature type="binding site" evidence="13">
    <location>
        <position position="11"/>
    </location>
    <ligand>
        <name>[4Fe-4S] cluster</name>
        <dbReference type="ChEBI" id="CHEBI:49883"/>
        <label>1</label>
    </ligand>
</feature>
<dbReference type="PROSITE" id="PS50926">
    <property type="entry name" value="TRAM"/>
    <property type="match status" value="1"/>
</dbReference>
<dbReference type="OrthoDB" id="9805215at2"/>
<dbReference type="STRING" id="454194.PYK22_00804"/>
<feature type="binding site" evidence="13">
    <location>
        <position position="78"/>
    </location>
    <ligand>
        <name>[4Fe-4S] cluster</name>
        <dbReference type="ChEBI" id="CHEBI:49883"/>
        <label>1</label>
    </ligand>
</feature>
<name>A0A0B6WWY7_9BACT</name>
<feature type="binding site" evidence="13">
    <location>
        <position position="151"/>
    </location>
    <ligand>
        <name>[4Fe-4S] cluster</name>
        <dbReference type="ChEBI" id="CHEBI:49883"/>
        <label>2</label>
        <note>4Fe-4S-S-AdoMet</note>
    </ligand>
</feature>
<evidence type="ECO:0000259" key="14">
    <source>
        <dbReference type="PROSITE" id="PS50926"/>
    </source>
</evidence>
<dbReference type="SMART" id="SM00729">
    <property type="entry name" value="Elp3"/>
    <property type="match status" value="1"/>
</dbReference>
<dbReference type="InterPro" id="IPR013848">
    <property type="entry name" value="Methylthiotransferase_N"/>
</dbReference>
<dbReference type="Pfam" id="PF00919">
    <property type="entry name" value="UPF0004"/>
    <property type="match status" value="1"/>
</dbReference>
<keyword evidence="6 13" id="KW-0479">Metal-binding</keyword>
<dbReference type="Gene3D" id="3.80.30.20">
    <property type="entry name" value="tm_1862 like domain"/>
    <property type="match status" value="1"/>
</dbReference>
<evidence type="ECO:0000256" key="5">
    <source>
        <dbReference type="ARBA" id="ARBA00022691"/>
    </source>
</evidence>
<keyword evidence="5 13" id="KW-0949">S-adenosyl-L-methionine</keyword>
<dbReference type="InterPro" id="IPR020612">
    <property type="entry name" value="Methylthiotransferase_CS"/>
</dbReference>
<evidence type="ECO:0000256" key="11">
    <source>
        <dbReference type="ARBA" id="ARBA00080698"/>
    </source>
</evidence>
<dbReference type="CDD" id="cd01335">
    <property type="entry name" value="Radical_SAM"/>
    <property type="match status" value="1"/>
</dbReference>
<protein>
    <recommendedName>
        <fullName evidence="10 13">tRNA-2-methylthio-N(6)-dimethylallyladenosine synthase</fullName>
        <ecNumber evidence="9 13">2.8.4.3</ecNumber>
    </recommendedName>
    <alternativeName>
        <fullName evidence="12 13">(Dimethylallyl)adenosine tRNA methylthiotransferase MiaB</fullName>
    </alternativeName>
    <alternativeName>
        <fullName evidence="11 13">tRNA-i(6)A37 methylthiotransferase</fullName>
    </alternativeName>
</protein>
<reference evidence="17 18" key="1">
    <citation type="submission" date="2013-12" db="EMBL/GenBank/DDBJ databases">
        <authorList>
            <person name="Stott M."/>
        </authorList>
    </citation>
    <scope>NUCLEOTIDE SEQUENCE [LARGE SCALE GENOMIC DNA]</scope>
    <source>
        <strain evidence="17 18">K22</strain>
    </source>
</reference>
<evidence type="ECO:0000256" key="10">
    <source>
        <dbReference type="ARBA" id="ARBA00068570"/>
    </source>
</evidence>
<keyword evidence="13" id="KW-0819">tRNA processing</keyword>
<dbReference type="SFLD" id="SFLDG01061">
    <property type="entry name" value="methylthiotransferase"/>
    <property type="match status" value="1"/>
</dbReference>
<dbReference type="Pfam" id="PF01938">
    <property type="entry name" value="TRAM"/>
    <property type="match status" value="1"/>
</dbReference>
<dbReference type="GO" id="GO:0051539">
    <property type="term" value="F:4 iron, 4 sulfur cluster binding"/>
    <property type="evidence" value="ECO:0007669"/>
    <property type="project" value="UniProtKB-UniRule"/>
</dbReference>
<dbReference type="PROSITE" id="PS51918">
    <property type="entry name" value="RADICAL_SAM"/>
    <property type="match status" value="1"/>
</dbReference>
<dbReference type="EMBL" id="CBXV010000003">
    <property type="protein sequence ID" value="CDM64809.1"/>
    <property type="molecule type" value="Genomic_DNA"/>
</dbReference>
<feature type="binding site" evidence="13">
    <location>
        <position position="47"/>
    </location>
    <ligand>
        <name>[4Fe-4S] cluster</name>
        <dbReference type="ChEBI" id="CHEBI:49883"/>
        <label>1</label>
    </ligand>
</feature>
<comment type="subcellular location">
    <subcellularLocation>
        <location evidence="13">Cytoplasm</location>
    </subcellularLocation>
</comment>
<dbReference type="InterPro" id="IPR023404">
    <property type="entry name" value="rSAM_horseshoe"/>
</dbReference>
<evidence type="ECO:0000256" key="8">
    <source>
        <dbReference type="ARBA" id="ARBA00023014"/>
    </source>
</evidence>
<keyword evidence="3 13" id="KW-0963">Cytoplasm</keyword>
<comment type="cofactor">
    <cofactor evidence="13">
        <name>[4Fe-4S] cluster</name>
        <dbReference type="ChEBI" id="CHEBI:49883"/>
    </cofactor>
    <text evidence="13">Binds 2 [4Fe-4S] clusters. One cluster is coordinated with 3 cysteines and an exchangeable S-adenosyl-L-methionine.</text>
</comment>
<dbReference type="InterPro" id="IPR058240">
    <property type="entry name" value="rSAM_sf"/>
</dbReference>
<dbReference type="InterPro" id="IPR038135">
    <property type="entry name" value="Methylthiotransferase_N_sf"/>
</dbReference>
<feature type="domain" description="TRAM" evidence="14">
    <location>
        <begin position="379"/>
        <end position="442"/>
    </location>
</feature>
<feature type="binding site" evidence="13">
    <location>
        <position position="158"/>
    </location>
    <ligand>
        <name>[4Fe-4S] cluster</name>
        <dbReference type="ChEBI" id="CHEBI:49883"/>
        <label>2</label>
        <note>4Fe-4S-S-AdoMet</note>
    </ligand>
</feature>
<evidence type="ECO:0000259" key="16">
    <source>
        <dbReference type="PROSITE" id="PS51918"/>
    </source>
</evidence>
<evidence type="ECO:0000256" key="13">
    <source>
        <dbReference type="HAMAP-Rule" id="MF_01864"/>
    </source>
</evidence>
<evidence type="ECO:0000256" key="2">
    <source>
        <dbReference type="ARBA" id="ARBA00022485"/>
    </source>
</evidence>
<dbReference type="InterPro" id="IPR007197">
    <property type="entry name" value="rSAM"/>
</dbReference>
<reference evidence="17 18" key="2">
    <citation type="submission" date="2015-01" db="EMBL/GenBank/DDBJ databases">
        <title>Complete genome sequence of Pyrinomonas methylaliphatogenes type strain K22T.</title>
        <authorList>
            <person name="Lee K.C.Y."/>
            <person name="Power J.F."/>
            <person name="Dunfield P.F."/>
            <person name="Morgan X.C."/>
            <person name="Huttenhower C."/>
            <person name="Stott M.B."/>
        </authorList>
    </citation>
    <scope>NUCLEOTIDE SEQUENCE [LARGE SCALE GENOMIC DNA]</scope>
    <source>
        <strain evidence="17 18">K22</strain>
    </source>
</reference>
<comment type="similarity">
    <text evidence="13">Belongs to the methylthiotransferase family. MiaB subfamily.</text>
</comment>
<dbReference type="GO" id="GO:0046872">
    <property type="term" value="F:metal ion binding"/>
    <property type="evidence" value="ECO:0007669"/>
    <property type="project" value="UniProtKB-KW"/>
</dbReference>
<dbReference type="RefSeq" id="WP_041974706.1">
    <property type="nucleotide sequence ID" value="NZ_CBXV010000003.1"/>
</dbReference>
<dbReference type="InterPro" id="IPR006638">
    <property type="entry name" value="Elp3/MiaA/NifB-like_rSAM"/>
</dbReference>
<dbReference type="SFLD" id="SFLDS00029">
    <property type="entry name" value="Radical_SAM"/>
    <property type="match status" value="1"/>
</dbReference>
<dbReference type="Pfam" id="PF04055">
    <property type="entry name" value="Radical_SAM"/>
    <property type="match status" value="1"/>
</dbReference>
<dbReference type="Proteomes" id="UP000031518">
    <property type="component" value="Unassembled WGS sequence"/>
</dbReference>
<evidence type="ECO:0000313" key="17">
    <source>
        <dbReference type="EMBL" id="CDM64809.1"/>
    </source>
</evidence>
<accession>A0A0B6WWY7</accession>